<gene>
    <name evidence="2" type="ORF">F8M41_014083</name>
</gene>
<comment type="caution">
    <text evidence="2">The sequence shown here is derived from an EMBL/GenBank/DDBJ whole genome shotgun (WGS) entry which is preliminary data.</text>
</comment>
<feature type="compositionally biased region" description="Polar residues" evidence="1">
    <location>
        <begin position="95"/>
        <end position="109"/>
    </location>
</feature>
<organism evidence="2 3">
    <name type="scientific">Gigaspora margarita</name>
    <dbReference type="NCBI Taxonomy" id="4874"/>
    <lineage>
        <taxon>Eukaryota</taxon>
        <taxon>Fungi</taxon>
        <taxon>Fungi incertae sedis</taxon>
        <taxon>Mucoromycota</taxon>
        <taxon>Glomeromycotina</taxon>
        <taxon>Glomeromycetes</taxon>
        <taxon>Diversisporales</taxon>
        <taxon>Gigasporaceae</taxon>
        <taxon>Gigaspora</taxon>
    </lineage>
</organism>
<name>A0A8H3WXJ1_GIGMA</name>
<protein>
    <submittedName>
        <fullName evidence="2">Uncharacterized protein</fullName>
    </submittedName>
</protein>
<proteinExistence type="predicted"/>
<accession>A0A8H3WXJ1</accession>
<evidence type="ECO:0000256" key="1">
    <source>
        <dbReference type="SAM" id="MobiDB-lite"/>
    </source>
</evidence>
<sequence length="118" mass="13238">MACGLLACDDNYKENDQPRLNTVLVSSMAMSDAFKNSYDSLTRVLSQNWQFYGIKLTFDSSSPINNLIAQELISDDAICAQKLNVRRCSFHGYKSSKNSSRNRDTTSPNGIDALRMDQ</sequence>
<evidence type="ECO:0000313" key="3">
    <source>
        <dbReference type="Proteomes" id="UP000439903"/>
    </source>
</evidence>
<dbReference type="Proteomes" id="UP000439903">
    <property type="component" value="Unassembled WGS sequence"/>
</dbReference>
<dbReference type="AlphaFoldDB" id="A0A8H3WXJ1"/>
<keyword evidence="3" id="KW-1185">Reference proteome</keyword>
<dbReference type="EMBL" id="WTPW01002865">
    <property type="protein sequence ID" value="KAF0361922.1"/>
    <property type="molecule type" value="Genomic_DNA"/>
</dbReference>
<evidence type="ECO:0000313" key="2">
    <source>
        <dbReference type="EMBL" id="KAF0361922.1"/>
    </source>
</evidence>
<reference evidence="2 3" key="1">
    <citation type="journal article" date="2019" name="Environ. Microbiol.">
        <title>At the nexus of three kingdoms: the genome of the mycorrhizal fungus Gigaspora margarita provides insights into plant, endobacterial and fungal interactions.</title>
        <authorList>
            <person name="Venice F."/>
            <person name="Ghignone S."/>
            <person name="Salvioli di Fossalunga A."/>
            <person name="Amselem J."/>
            <person name="Novero M."/>
            <person name="Xianan X."/>
            <person name="Sedzielewska Toro K."/>
            <person name="Morin E."/>
            <person name="Lipzen A."/>
            <person name="Grigoriev I.V."/>
            <person name="Henrissat B."/>
            <person name="Martin F.M."/>
            <person name="Bonfante P."/>
        </authorList>
    </citation>
    <scope>NUCLEOTIDE SEQUENCE [LARGE SCALE GENOMIC DNA]</scope>
    <source>
        <strain evidence="2 3">BEG34</strain>
    </source>
</reference>
<feature type="region of interest" description="Disordered" evidence="1">
    <location>
        <begin position="92"/>
        <end position="118"/>
    </location>
</feature>